<organism evidence="1 2">
    <name type="scientific">Emiliania huxleyi (strain CCMP1516)</name>
    <dbReference type="NCBI Taxonomy" id="280463"/>
    <lineage>
        <taxon>Eukaryota</taxon>
        <taxon>Haptista</taxon>
        <taxon>Haptophyta</taxon>
        <taxon>Prymnesiophyceae</taxon>
        <taxon>Isochrysidales</taxon>
        <taxon>Noelaerhabdaceae</taxon>
        <taxon>Emiliania</taxon>
    </lineage>
</organism>
<dbReference type="RefSeq" id="XP_005781553.1">
    <property type="nucleotide sequence ID" value="XM_005781496.1"/>
</dbReference>
<dbReference type="PaxDb" id="2903-EOD29124"/>
<dbReference type="HOGENOM" id="CLU_147028_0_0_1"/>
<sequence length="149" mass="15036">MRGRGGLASRAACLSSSLAPVRLHRDLLNWGAPAGSGFTAIYSTGYAFAALKADGSISAWGDSRYGGSGAPAGSGFTAIYSTEQAFAALKEDGSISAWGDSSRGGSGAPTGSGFTAIYSTNTAFAALKADGSISGWGDSSRRENSFSER</sequence>
<dbReference type="OMA" id="NWGAPAG"/>
<dbReference type="KEGG" id="ehx:EMIHUDRAFT_234055"/>
<evidence type="ECO:0000313" key="1">
    <source>
        <dbReference type="EnsemblProtists" id="EOD29124"/>
    </source>
</evidence>
<dbReference type="AlphaFoldDB" id="A0A0D3K039"/>
<dbReference type="EnsemblProtists" id="EOD29124">
    <property type="protein sequence ID" value="EOD29124"/>
    <property type="gene ID" value="EMIHUDRAFT_234055"/>
</dbReference>
<dbReference type="Proteomes" id="UP000013827">
    <property type="component" value="Unassembled WGS sequence"/>
</dbReference>
<protein>
    <submittedName>
        <fullName evidence="1">Uncharacterized protein</fullName>
    </submittedName>
</protein>
<reference evidence="1" key="2">
    <citation type="submission" date="2024-10" db="UniProtKB">
        <authorList>
            <consortium name="EnsemblProtists"/>
        </authorList>
    </citation>
    <scope>IDENTIFICATION</scope>
</reference>
<reference evidence="2" key="1">
    <citation type="journal article" date="2013" name="Nature">
        <title>Pan genome of the phytoplankton Emiliania underpins its global distribution.</title>
        <authorList>
            <person name="Read B.A."/>
            <person name="Kegel J."/>
            <person name="Klute M.J."/>
            <person name="Kuo A."/>
            <person name="Lefebvre S.C."/>
            <person name="Maumus F."/>
            <person name="Mayer C."/>
            <person name="Miller J."/>
            <person name="Monier A."/>
            <person name="Salamov A."/>
            <person name="Young J."/>
            <person name="Aguilar M."/>
            <person name="Claverie J.M."/>
            <person name="Frickenhaus S."/>
            <person name="Gonzalez K."/>
            <person name="Herman E.K."/>
            <person name="Lin Y.C."/>
            <person name="Napier J."/>
            <person name="Ogata H."/>
            <person name="Sarno A.F."/>
            <person name="Shmutz J."/>
            <person name="Schroeder D."/>
            <person name="de Vargas C."/>
            <person name="Verret F."/>
            <person name="von Dassow P."/>
            <person name="Valentin K."/>
            <person name="Van de Peer Y."/>
            <person name="Wheeler G."/>
            <person name="Dacks J.B."/>
            <person name="Delwiche C.F."/>
            <person name="Dyhrman S.T."/>
            <person name="Glockner G."/>
            <person name="John U."/>
            <person name="Richards T."/>
            <person name="Worden A.Z."/>
            <person name="Zhang X."/>
            <person name="Grigoriev I.V."/>
            <person name="Allen A.E."/>
            <person name="Bidle K."/>
            <person name="Borodovsky M."/>
            <person name="Bowler C."/>
            <person name="Brownlee C."/>
            <person name="Cock J.M."/>
            <person name="Elias M."/>
            <person name="Gladyshev V.N."/>
            <person name="Groth M."/>
            <person name="Guda C."/>
            <person name="Hadaegh A."/>
            <person name="Iglesias-Rodriguez M.D."/>
            <person name="Jenkins J."/>
            <person name="Jones B.M."/>
            <person name="Lawson T."/>
            <person name="Leese F."/>
            <person name="Lindquist E."/>
            <person name="Lobanov A."/>
            <person name="Lomsadze A."/>
            <person name="Malik S.B."/>
            <person name="Marsh M.E."/>
            <person name="Mackinder L."/>
            <person name="Mock T."/>
            <person name="Mueller-Roeber B."/>
            <person name="Pagarete A."/>
            <person name="Parker M."/>
            <person name="Probert I."/>
            <person name="Quesneville H."/>
            <person name="Raines C."/>
            <person name="Rensing S.A."/>
            <person name="Riano-Pachon D.M."/>
            <person name="Richier S."/>
            <person name="Rokitta S."/>
            <person name="Shiraiwa Y."/>
            <person name="Soanes D.M."/>
            <person name="van der Giezen M."/>
            <person name="Wahlund T.M."/>
            <person name="Williams B."/>
            <person name="Wilson W."/>
            <person name="Wolfe G."/>
            <person name="Wurch L.L."/>
        </authorList>
    </citation>
    <scope>NUCLEOTIDE SEQUENCE</scope>
</reference>
<dbReference type="Gene3D" id="2.130.10.30">
    <property type="entry name" value="Regulator of chromosome condensation 1/beta-lactamase-inhibitor protein II"/>
    <property type="match status" value="1"/>
</dbReference>
<dbReference type="SUPFAM" id="SSF50985">
    <property type="entry name" value="RCC1/BLIP-II"/>
    <property type="match status" value="1"/>
</dbReference>
<accession>A0A0D3K039</accession>
<name>A0A0D3K039_EMIH1</name>
<proteinExistence type="predicted"/>
<dbReference type="InterPro" id="IPR009091">
    <property type="entry name" value="RCC1/BLIP-II"/>
</dbReference>
<dbReference type="GeneID" id="17274669"/>
<keyword evidence="2" id="KW-1185">Reference proteome</keyword>
<evidence type="ECO:0000313" key="2">
    <source>
        <dbReference type="Proteomes" id="UP000013827"/>
    </source>
</evidence>